<dbReference type="Proteomes" id="UP001203069">
    <property type="component" value="Unassembled WGS sequence"/>
</dbReference>
<comment type="caution">
    <text evidence="1">The sequence shown here is derived from an EMBL/GenBank/DDBJ whole genome shotgun (WGS) entry which is preliminary data.</text>
</comment>
<dbReference type="Gene3D" id="3.40.50.2000">
    <property type="entry name" value="Glycogen Phosphorylase B"/>
    <property type="match status" value="1"/>
</dbReference>
<dbReference type="Pfam" id="PF13692">
    <property type="entry name" value="Glyco_trans_1_4"/>
    <property type="match status" value="1"/>
</dbReference>
<protein>
    <submittedName>
        <fullName evidence="1">Glycosyltransferase family 4 protein</fullName>
    </submittedName>
</protein>
<sequence>MEKEILFITMHLPSPDVPEAGQKLVYSRLMKFIAENKKVHLVSFINERELSYLDYSVYEKCSSINFFKLKNINRLCNFLRKPWLPISIAVRNDNRMYQCVKKIITDNKIKDIHIEYEQGIVLIPSSLLPETTVVFHDIISQSIKRYSEGERNVVKKILLNMQLSLISRWEDNTLPYLREIVVLNKKDADLVTSKSINISKLSIDYPNVSESFFNVKRDSVEYGNIMFWGAMNRKENIDAVFWFVNSIFPKIVEKEPNVKFFIVGANPPESVIKLGNGNIIVTGFVENPVEYFERMQISVVPLRYGAGIKIKVLEALAARIPVVSTSVGAEGVTDVNGLLTIADDENYFAKKVICLFKKC</sequence>
<keyword evidence="2" id="KW-1185">Reference proteome</keyword>
<dbReference type="PANTHER" id="PTHR12526">
    <property type="entry name" value="GLYCOSYLTRANSFERASE"/>
    <property type="match status" value="1"/>
</dbReference>
<dbReference type="RefSeq" id="WP_249245771.1">
    <property type="nucleotide sequence ID" value="NZ_JAKPBZ010000114.1"/>
</dbReference>
<accession>A0ABT0MXT5</accession>
<proteinExistence type="predicted"/>
<evidence type="ECO:0000313" key="1">
    <source>
        <dbReference type="EMBL" id="MCL2894650.1"/>
    </source>
</evidence>
<dbReference type="SUPFAM" id="SSF53756">
    <property type="entry name" value="UDP-Glycosyltransferase/glycogen phosphorylase"/>
    <property type="match status" value="1"/>
</dbReference>
<organism evidence="1 2">
    <name type="scientific">Brenneria tiliae</name>
    <dbReference type="NCBI Taxonomy" id="2914984"/>
    <lineage>
        <taxon>Bacteria</taxon>
        <taxon>Pseudomonadati</taxon>
        <taxon>Pseudomonadota</taxon>
        <taxon>Gammaproteobacteria</taxon>
        <taxon>Enterobacterales</taxon>
        <taxon>Pectobacteriaceae</taxon>
        <taxon>Brenneria</taxon>
    </lineage>
</organism>
<evidence type="ECO:0000313" key="2">
    <source>
        <dbReference type="Proteomes" id="UP001203069"/>
    </source>
</evidence>
<name>A0ABT0MXT5_9GAMM</name>
<gene>
    <name evidence="1" type="ORF">MFP26_18385</name>
</gene>
<dbReference type="EMBL" id="JAKPBZ010000114">
    <property type="protein sequence ID" value="MCL2894650.1"/>
    <property type="molecule type" value="Genomic_DNA"/>
</dbReference>
<reference evidence="1 2" key="1">
    <citation type="submission" date="2022-02" db="EMBL/GenBank/DDBJ databases">
        <title>Description of Brenneria tiliae sp. nov. isolated from symptomatic Tilia x moltkei and Tilia x europaea trees in the UK.</title>
        <authorList>
            <person name="Kile H."/>
        </authorList>
    </citation>
    <scope>NUCLEOTIDE SEQUENCE [LARGE SCALE GENOMIC DNA]</scope>
    <source>
        <strain evidence="1 2">MC1SB4.1</strain>
    </source>
</reference>